<reference evidence="4 5" key="1">
    <citation type="journal article" date="2018" name="Sci. Rep.">
        <title>Genomic signatures of local adaptation to the degree of environmental predictability in rotifers.</title>
        <authorList>
            <person name="Franch-Gras L."/>
            <person name="Hahn C."/>
            <person name="Garcia-Roger E.M."/>
            <person name="Carmona M.J."/>
            <person name="Serra M."/>
            <person name="Gomez A."/>
        </authorList>
    </citation>
    <scope>NUCLEOTIDE SEQUENCE [LARGE SCALE GENOMIC DNA]</scope>
    <source>
        <strain evidence="4">HYR1</strain>
    </source>
</reference>
<evidence type="ECO:0000256" key="2">
    <source>
        <dbReference type="ARBA" id="ARBA00022692"/>
    </source>
</evidence>
<dbReference type="PANTHER" id="PTHR22914">
    <property type="entry name" value="CHITIN SYNTHASE"/>
    <property type="match status" value="1"/>
</dbReference>
<dbReference type="STRING" id="10195.A0A3M7PHH6"/>
<sequence length="147" mass="16697">MAEPGSPNDSIDSDMETKLKKEVNIVIYSCATMWHETETEMLQLLKSIMRLDIDQSARRKAQEYFGIKDPDYYEYEGHIFFDDAMEENDDGEMVPNQFVEILVSVMDQAATSVHEVPMKIAAPLKQPTPYGGRLTWILPGGNLLIAH</sequence>
<dbReference type="PANTHER" id="PTHR22914:SF42">
    <property type="entry name" value="CHITIN SYNTHASE"/>
    <property type="match status" value="1"/>
</dbReference>
<comment type="caution">
    <text evidence="4">The sequence shown here is derived from an EMBL/GenBank/DDBJ whole genome shotgun (WGS) entry which is preliminary data.</text>
</comment>
<dbReference type="AlphaFoldDB" id="A0A3M7PHH6"/>
<dbReference type="GO" id="GO:0006031">
    <property type="term" value="P:chitin biosynthetic process"/>
    <property type="evidence" value="ECO:0007669"/>
    <property type="project" value="TreeGrafter"/>
</dbReference>
<evidence type="ECO:0000256" key="3">
    <source>
        <dbReference type="ARBA" id="ARBA00023136"/>
    </source>
</evidence>
<name>A0A3M7PHH6_BRAPC</name>
<proteinExistence type="predicted"/>
<evidence type="ECO:0000313" key="4">
    <source>
        <dbReference type="EMBL" id="RMZ98463.1"/>
    </source>
</evidence>
<protein>
    <submittedName>
        <fullName evidence="4">Chitin synthase</fullName>
    </submittedName>
</protein>
<dbReference type="Proteomes" id="UP000276133">
    <property type="component" value="Unassembled WGS sequence"/>
</dbReference>
<keyword evidence="5" id="KW-1185">Reference proteome</keyword>
<dbReference type="InterPro" id="IPR004835">
    <property type="entry name" value="Chitin_synth"/>
</dbReference>
<evidence type="ECO:0000313" key="5">
    <source>
        <dbReference type="Proteomes" id="UP000276133"/>
    </source>
</evidence>
<dbReference type="GO" id="GO:0004100">
    <property type="term" value="F:chitin synthase activity"/>
    <property type="evidence" value="ECO:0007669"/>
    <property type="project" value="InterPro"/>
</dbReference>
<gene>
    <name evidence="4" type="ORF">BpHYR1_020041</name>
</gene>
<keyword evidence="2" id="KW-0812">Transmembrane</keyword>
<dbReference type="GO" id="GO:0016020">
    <property type="term" value="C:membrane"/>
    <property type="evidence" value="ECO:0007669"/>
    <property type="project" value="UniProtKB-SubCell"/>
</dbReference>
<dbReference type="EMBL" id="REGN01010771">
    <property type="protein sequence ID" value="RMZ98463.1"/>
    <property type="molecule type" value="Genomic_DNA"/>
</dbReference>
<accession>A0A3M7PHH6</accession>
<comment type="subcellular location">
    <subcellularLocation>
        <location evidence="1">Membrane</location>
        <topology evidence="1">Multi-pass membrane protein</topology>
    </subcellularLocation>
</comment>
<feature type="non-terminal residue" evidence="4">
    <location>
        <position position="147"/>
    </location>
</feature>
<organism evidence="4 5">
    <name type="scientific">Brachionus plicatilis</name>
    <name type="common">Marine rotifer</name>
    <name type="synonym">Brachionus muelleri</name>
    <dbReference type="NCBI Taxonomy" id="10195"/>
    <lineage>
        <taxon>Eukaryota</taxon>
        <taxon>Metazoa</taxon>
        <taxon>Spiralia</taxon>
        <taxon>Gnathifera</taxon>
        <taxon>Rotifera</taxon>
        <taxon>Eurotatoria</taxon>
        <taxon>Monogononta</taxon>
        <taxon>Pseudotrocha</taxon>
        <taxon>Ploima</taxon>
        <taxon>Brachionidae</taxon>
        <taxon>Brachionus</taxon>
    </lineage>
</organism>
<evidence type="ECO:0000256" key="1">
    <source>
        <dbReference type="ARBA" id="ARBA00004141"/>
    </source>
</evidence>
<keyword evidence="3" id="KW-0472">Membrane</keyword>
<dbReference type="OrthoDB" id="370884at2759"/>
<dbReference type="GO" id="GO:0071944">
    <property type="term" value="C:cell periphery"/>
    <property type="evidence" value="ECO:0007669"/>
    <property type="project" value="TreeGrafter"/>
</dbReference>